<dbReference type="EMBL" id="GGEC01044331">
    <property type="protein sequence ID" value="MBX24815.1"/>
    <property type="molecule type" value="Transcribed_RNA"/>
</dbReference>
<accession>A0A2P2M3L3</accession>
<sequence>MFASMFSIPRLCTISSVDKMNNLASYDLLLILLKVLVPVILNCYSAGRSSMSDG</sequence>
<evidence type="ECO:0000313" key="2">
    <source>
        <dbReference type="EMBL" id="MBX24815.1"/>
    </source>
</evidence>
<reference evidence="2" key="1">
    <citation type="submission" date="2018-02" db="EMBL/GenBank/DDBJ databases">
        <title>Rhizophora mucronata_Transcriptome.</title>
        <authorList>
            <person name="Meera S.P."/>
            <person name="Sreeshan A."/>
            <person name="Augustine A."/>
        </authorList>
    </citation>
    <scope>NUCLEOTIDE SEQUENCE</scope>
    <source>
        <tissue evidence="2">Leaf</tissue>
    </source>
</reference>
<proteinExistence type="predicted"/>
<keyword evidence="1" id="KW-1133">Transmembrane helix</keyword>
<name>A0A2P2M3L3_RHIMU</name>
<dbReference type="AlphaFoldDB" id="A0A2P2M3L3"/>
<evidence type="ECO:0000256" key="1">
    <source>
        <dbReference type="SAM" id="Phobius"/>
    </source>
</evidence>
<protein>
    <submittedName>
        <fullName evidence="2">Uncharacterized protein</fullName>
    </submittedName>
</protein>
<organism evidence="2">
    <name type="scientific">Rhizophora mucronata</name>
    <name type="common">Asiatic mangrove</name>
    <dbReference type="NCBI Taxonomy" id="61149"/>
    <lineage>
        <taxon>Eukaryota</taxon>
        <taxon>Viridiplantae</taxon>
        <taxon>Streptophyta</taxon>
        <taxon>Embryophyta</taxon>
        <taxon>Tracheophyta</taxon>
        <taxon>Spermatophyta</taxon>
        <taxon>Magnoliopsida</taxon>
        <taxon>eudicotyledons</taxon>
        <taxon>Gunneridae</taxon>
        <taxon>Pentapetalae</taxon>
        <taxon>rosids</taxon>
        <taxon>fabids</taxon>
        <taxon>Malpighiales</taxon>
        <taxon>Rhizophoraceae</taxon>
        <taxon>Rhizophora</taxon>
    </lineage>
</organism>
<keyword evidence="1" id="KW-0812">Transmembrane</keyword>
<feature type="transmembrane region" description="Helical" evidence="1">
    <location>
        <begin position="23"/>
        <end position="44"/>
    </location>
</feature>
<keyword evidence="1" id="KW-0472">Membrane</keyword>